<dbReference type="InterPro" id="IPR028082">
    <property type="entry name" value="Peripla_BP_I"/>
</dbReference>
<dbReference type="Gene3D" id="3.40.50.2300">
    <property type="match status" value="2"/>
</dbReference>
<dbReference type="SMART" id="SM00044">
    <property type="entry name" value="CYCc"/>
    <property type="match status" value="1"/>
</dbReference>
<evidence type="ECO:0000256" key="14">
    <source>
        <dbReference type="RuleBase" id="RU000405"/>
    </source>
</evidence>
<keyword evidence="11" id="KW-0675">Receptor</keyword>
<dbReference type="Gene3D" id="1.10.510.10">
    <property type="entry name" value="Transferase(Phosphotransferase) domain 1"/>
    <property type="match status" value="1"/>
</dbReference>
<keyword evidence="13 14" id="KW-0456">Lyase</keyword>
<dbReference type="Proteomes" id="UP001162480">
    <property type="component" value="Chromosome 12"/>
</dbReference>
<evidence type="ECO:0000256" key="3">
    <source>
        <dbReference type="ARBA" id="ARBA00022475"/>
    </source>
</evidence>
<evidence type="ECO:0000256" key="15">
    <source>
        <dbReference type="SAM" id="SignalP"/>
    </source>
</evidence>
<evidence type="ECO:0000256" key="10">
    <source>
        <dbReference type="ARBA" id="ARBA00023136"/>
    </source>
</evidence>
<evidence type="ECO:0000256" key="13">
    <source>
        <dbReference type="ARBA" id="ARBA00023239"/>
    </source>
</evidence>
<protein>
    <submittedName>
        <fullName evidence="17">Speract receptor-like</fullName>
    </submittedName>
</protein>
<accession>A0AA36BBJ5</accession>
<dbReference type="GO" id="GO:0004672">
    <property type="term" value="F:protein kinase activity"/>
    <property type="evidence" value="ECO:0007669"/>
    <property type="project" value="InterPro"/>
</dbReference>
<keyword evidence="7" id="KW-0256">Endoplasmic reticulum</keyword>
<dbReference type="InterPro" id="IPR001245">
    <property type="entry name" value="Ser-Thr/Tyr_kinase_cat_dom"/>
</dbReference>
<dbReference type="GO" id="GO:0001653">
    <property type="term" value="F:peptide receptor activity"/>
    <property type="evidence" value="ECO:0007669"/>
    <property type="project" value="TreeGrafter"/>
</dbReference>
<dbReference type="InterPro" id="IPR001828">
    <property type="entry name" value="ANF_lig-bd_rcpt"/>
</dbReference>
<dbReference type="SUPFAM" id="SSF55073">
    <property type="entry name" value="Nucleotide cyclase"/>
    <property type="match status" value="1"/>
</dbReference>
<evidence type="ECO:0000256" key="4">
    <source>
        <dbReference type="ARBA" id="ARBA00022692"/>
    </source>
</evidence>
<evidence type="ECO:0000256" key="1">
    <source>
        <dbReference type="ARBA" id="ARBA00004115"/>
    </source>
</evidence>
<dbReference type="GO" id="GO:0004383">
    <property type="term" value="F:guanylate cyclase activity"/>
    <property type="evidence" value="ECO:0007669"/>
    <property type="project" value="TreeGrafter"/>
</dbReference>
<dbReference type="GO" id="GO:0035556">
    <property type="term" value="P:intracellular signal transduction"/>
    <property type="evidence" value="ECO:0007669"/>
    <property type="project" value="InterPro"/>
</dbReference>
<evidence type="ECO:0000256" key="7">
    <source>
        <dbReference type="ARBA" id="ARBA00022824"/>
    </source>
</evidence>
<keyword evidence="9" id="KW-0342">GTP-binding</keyword>
<dbReference type="SUPFAM" id="SSF56112">
    <property type="entry name" value="Protein kinase-like (PK-like)"/>
    <property type="match status" value="1"/>
</dbReference>
<organism evidence="17 18">
    <name type="scientific">Octopus vulgaris</name>
    <name type="common">Common octopus</name>
    <dbReference type="NCBI Taxonomy" id="6645"/>
    <lineage>
        <taxon>Eukaryota</taxon>
        <taxon>Metazoa</taxon>
        <taxon>Spiralia</taxon>
        <taxon>Lophotrochozoa</taxon>
        <taxon>Mollusca</taxon>
        <taxon>Cephalopoda</taxon>
        <taxon>Coleoidea</taxon>
        <taxon>Octopodiformes</taxon>
        <taxon>Octopoda</taxon>
        <taxon>Incirrata</taxon>
        <taxon>Octopodidae</taxon>
        <taxon>Octopus</taxon>
    </lineage>
</organism>
<dbReference type="GO" id="GO:0004016">
    <property type="term" value="F:adenylate cyclase activity"/>
    <property type="evidence" value="ECO:0007669"/>
    <property type="project" value="TreeGrafter"/>
</dbReference>
<name>A0AA36BBJ5_OCTVU</name>
<reference evidence="17" key="1">
    <citation type="submission" date="2023-08" db="EMBL/GenBank/DDBJ databases">
        <authorList>
            <person name="Alioto T."/>
            <person name="Alioto T."/>
            <person name="Gomez Garrido J."/>
        </authorList>
    </citation>
    <scope>NUCLEOTIDE SEQUENCE</scope>
</reference>
<evidence type="ECO:0000256" key="12">
    <source>
        <dbReference type="ARBA" id="ARBA00023180"/>
    </source>
</evidence>
<keyword evidence="6" id="KW-0547">Nucleotide-binding</keyword>
<dbReference type="GO" id="GO:0005789">
    <property type="term" value="C:endoplasmic reticulum membrane"/>
    <property type="evidence" value="ECO:0007669"/>
    <property type="project" value="UniProtKB-SubCell"/>
</dbReference>
<evidence type="ECO:0000256" key="5">
    <source>
        <dbReference type="ARBA" id="ARBA00022729"/>
    </source>
</evidence>
<dbReference type="InterPro" id="IPR050401">
    <property type="entry name" value="Cyclic_nucleotide_synthase"/>
</dbReference>
<evidence type="ECO:0000256" key="6">
    <source>
        <dbReference type="ARBA" id="ARBA00022741"/>
    </source>
</evidence>
<evidence type="ECO:0000256" key="2">
    <source>
        <dbReference type="ARBA" id="ARBA00004251"/>
    </source>
</evidence>
<dbReference type="InterPro" id="IPR001054">
    <property type="entry name" value="A/G_cyclase"/>
</dbReference>
<dbReference type="PANTHER" id="PTHR11920">
    <property type="entry name" value="GUANYLYL CYCLASE"/>
    <property type="match status" value="1"/>
</dbReference>
<evidence type="ECO:0000256" key="11">
    <source>
        <dbReference type="ARBA" id="ARBA00023170"/>
    </source>
</evidence>
<evidence type="ECO:0000313" key="18">
    <source>
        <dbReference type="Proteomes" id="UP001162480"/>
    </source>
</evidence>
<dbReference type="Pfam" id="PF00211">
    <property type="entry name" value="Guanylate_cyc"/>
    <property type="match status" value="1"/>
</dbReference>
<dbReference type="CDD" id="cd07302">
    <property type="entry name" value="CHD"/>
    <property type="match status" value="1"/>
</dbReference>
<dbReference type="Pfam" id="PF01094">
    <property type="entry name" value="ANF_receptor"/>
    <property type="match status" value="1"/>
</dbReference>
<evidence type="ECO:0000256" key="8">
    <source>
        <dbReference type="ARBA" id="ARBA00022989"/>
    </source>
</evidence>
<evidence type="ECO:0000259" key="16">
    <source>
        <dbReference type="SMART" id="SM00044"/>
    </source>
</evidence>
<dbReference type="GO" id="GO:0007168">
    <property type="term" value="P:receptor guanylyl cyclase signaling pathway"/>
    <property type="evidence" value="ECO:0007669"/>
    <property type="project" value="TreeGrafter"/>
</dbReference>
<evidence type="ECO:0000256" key="9">
    <source>
        <dbReference type="ARBA" id="ARBA00023134"/>
    </source>
</evidence>
<dbReference type="InterPro" id="IPR029787">
    <property type="entry name" value="Nucleotide_cyclase"/>
</dbReference>
<dbReference type="SUPFAM" id="SSF53822">
    <property type="entry name" value="Periplasmic binding protein-like I"/>
    <property type="match status" value="1"/>
</dbReference>
<dbReference type="InterPro" id="IPR011009">
    <property type="entry name" value="Kinase-like_dom_sf"/>
</dbReference>
<dbReference type="InterPro" id="IPR018297">
    <property type="entry name" value="A/G_cyclase_CS"/>
</dbReference>
<dbReference type="FunFam" id="3.30.70.1230:FF:000050">
    <property type="entry name" value="Guanylate cyclase"/>
    <property type="match status" value="1"/>
</dbReference>
<dbReference type="EMBL" id="OX597825">
    <property type="protein sequence ID" value="CAI9730994.1"/>
    <property type="molecule type" value="Genomic_DNA"/>
</dbReference>
<comment type="similarity">
    <text evidence="14">Belongs to the adenylyl cyclase class-4/guanylyl cyclase family.</text>
</comment>
<keyword evidence="8" id="KW-1133">Transmembrane helix</keyword>
<keyword evidence="4" id="KW-0812">Transmembrane</keyword>
<keyword evidence="3" id="KW-1003">Cell membrane</keyword>
<evidence type="ECO:0000313" key="17">
    <source>
        <dbReference type="EMBL" id="CAI9730994.1"/>
    </source>
</evidence>
<feature type="domain" description="Guanylate cyclase" evidence="16">
    <location>
        <begin position="1276"/>
        <end position="1470"/>
    </location>
</feature>
<keyword evidence="12" id="KW-0325">Glycoprotein</keyword>
<comment type="subcellular location">
    <subcellularLocation>
        <location evidence="2">Cell membrane</location>
        <topology evidence="2">Single-pass type I membrane protein</topology>
    </subcellularLocation>
    <subcellularLocation>
        <location evidence="1">Endoplasmic reticulum membrane</location>
        <topology evidence="1">Single-pass type I membrane protein</topology>
    </subcellularLocation>
</comment>
<feature type="chain" id="PRO_5041349724" evidence="15">
    <location>
        <begin position="20"/>
        <end position="1512"/>
    </location>
</feature>
<keyword evidence="10" id="KW-0472">Membrane</keyword>
<dbReference type="GO" id="GO:0005525">
    <property type="term" value="F:GTP binding"/>
    <property type="evidence" value="ECO:0007669"/>
    <property type="project" value="UniProtKB-KW"/>
</dbReference>
<keyword evidence="5 15" id="KW-0732">Signal</keyword>
<dbReference type="GO" id="GO:0005886">
    <property type="term" value="C:plasma membrane"/>
    <property type="evidence" value="ECO:0007669"/>
    <property type="project" value="UniProtKB-SubCell"/>
</dbReference>
<dbReference type="Gene3D" id="3.30.70.1230">
    <property type="entry name" value="Nucleotide cyclase"/>
    <property type="match status" value="1"/>
</dbReference>
<feature type="signal peptide" evidence="15">
    <location>
        <begin position="1"/>
        <end position="19"/>
    </location>
</feature>
<sequence length="1512" mass="172627">MKLLRLLFILFNFLPSNNGKYIIKFKGEHFPPSSIPSNPLDLYYSVPLNQTISKSIIAVLQFKNGTLFTPKATLNITAKVTSLDVKTAENSSNSDTWAESGGKLCQKTAWWLGYPERLNRKYAKTRCGSPNSKVQLNIEIFKGEIIIDWIYHEHTILPPGPRVLRIEVPKYHAKTDTNPIRITVPAHHLRITKQPPASVKANHNFNVEVEIRDSSNKRVEDGLDSVAFVILTVPYDYKKFYADKKREMILATTEVTLDADEFLLHLNTRDLSIRKQAVKGKVVFRTIRILDAVDSLQLNITMTRARDPFTRIPSCPSCYIDFDHYKISDDGKYFLFTRVTGAKQGNILPMIFTSLISIEVQLITKLVLDEKVMERWNKIRDPKTKRIPILLSSFIPGGFSLIALDSDERQVYSGPYSNNDLIFDTIPAGVCISNDKYAKLKRGRAMLLISICQLIDKVQFIIYIQGKQSISYTTPEFTVRGNYSIAHFGDFHYSGSGNNVDSHINTFIQLAVNDINNGILVPYLKSRGVWFSVKSVDTKSDVSTAYKKLLDFTSDTNLLRYDNIRIVIGSVSTEITEAVYPLLLKGRVPFISTVNIGHKFSKSETHRYFNRVCWTEQRLINSVLQAAKERKWSKIIIIRYYDTVVSELFYVLLLKYGINLAGNIVLPEIKYDNKSGMPTRHFFTELIQVSTLGSKIIFFFAPKSVQPHALREAYLSGLSSLHGFQWVLFGEHVWQFPFDDEGVCNSNVKCTQVFAGTNLISEQYNISGYSSSDWFRVFGNWFAADKTIYKGGSVSYRPNYIGARMGLGYDAVHLYAAMLAKILRQQLTATGKLQADKLRNLKIHGLTSDLELDKHGNRIGYFAFLAQINPNTNRTGSGEDRVLEFIRFIQKINESSQLEIPYTEKGDYERLDKQANVKFIEHKQKRLALANTDWIVDWTLVEVVNLSLVSFPYNSKCATMTQRYRWKEQNWYVNFINSNTIDRKNETLILEMVGLIKLRHENLIQFGGACLVKPNVSLFVEFLDKGSLEDVLANEAVDLGWDFRFSFLKDICRGMEYIHDVSSIMSHGRLKSSNCLLDNRWTVRLAGFGAHIIRYGENRIPNEKTPEERKQLLWTAPELLKNVSDLDGIKEGTPPGDVYSFAIVTCEIITRAPPYEYEQTYLSAQEIIGLIKHKFTKASRRIWEDIGGEHMLYTRPIIKEELFPTNTTTHELFAKMIGQCWQEEPLARPAFNKIITMLMEIYPMKGELIDNLIYLLETYSSSLEVVVIERTKELEKSKARAEMLLGQMLPRKVANDIREGNKIYPEYFECVTVFFSDIANFYMICKESNPIEIVNFLNEIYNAFDKVLDDYDVYKVETISDSYMVVSGLPEKNENRHAGEIATMALDLMSTVMVFEIPHMPKSTLQLRIGIHSGSAVSGVVGKLMPRYCLFGDTVNTASRMETSCYALRIQVSETTAGILEELGGYALESRGQINVKGRGMMTTYWLWGKDTFKKMLPDQSLALSISKHKFK</sequence>
<dbReference type="PANTHER" id="PTHR11920:SF347">
    <property type="entry name" value="GUANYLYL CYCLASE C"/>
    <property type="match status" value="1"/>
</dbReference>
<dbReference type="Pfam" id="PF07714">
    <property type="entry name" value="PK_Tyr_Ser-Thr"/>
    <property type="match status" value="1"/>
</dbReference>
<proteinExistence type="inferred from homology"/>
<gene>
    <name evidence="17" type="ORF">OCTVUL_1B015493</name>
</gene>
<dbReference type="PROSITE" id="PS00452">
    <property type="entry name" value="GUANYLATE_CYCLASE_1"/>
    <property type="match status" value="1"/>
</dbReference>
<keyword evidence="18" id="KW-1185">Reference proteome</keyword>